<evidence type="ECO:0000313" key="9">
    <source>
        <dbReference type="WBParaSite" id="DME_0000436301-mRNA-1"/>
    </source>
</evidence>
<dbReference type="InterPro" id="IPR014722">
    <property type="entry name" value="Rib_uL2_dom2"/>
</dbReference>
<dbReference type="AlphaFoldDB" id="A0A0N4UB04"/>
<organism evidence="8 9">
    <name type="scientific">Dracunculus medinensis</name>
    <name type="common">Guinea worm</name>
    <dbReference type="NCBI Taxonomy" id="318479"/>
    <lineage>
        <taxon>Eukaryota</taxon>
        <taxon>Metazoa</taxon>
        <taxon>Ecdysozoa</taxon>
        <taxon>Nematoda</taxon>
        <taxon>Chromadorea</taxon>
        <taxon>Rhabditida</taxon>
        <taxon>Spirurina</taxon>
        <taxon>Dracunculoidea</taxon>
        <taxon>Dracunculidae</taxon>
        <taxon>Dracunculus</taxon>
    </lineage>
</organism>
<accession>A0A0N4UB04</accession>
<name>A0A0N4UB04_DRAME</name>
<comment type="similarity">
    <text evidence="1">Belongs to the eukaryotic ribosomal protein eL14 family.</text>
</comment>
<keyword evidence="3" id="KW-0687">Ribonucleoprotein</keyword>
<dbReference type="PANTHER" id="PTHR11127:SF2">
    <property type="entry name" value="LARGE RIBOSOMAL SUBUNIT PROTEIN EL14"/>
    <property type="match status" value="1"/>
</dbReference>
<reference evidence="9" key="1">
    <citation type="submission" date="2017-02" db="UniProtKB">
        <authorList>
            <consortium name="WormBaseParasite"/>
        </authorList>
    </citation>
    <scope>IDENTIFICATION</scope>
</reference>
<evidence type="ECO:0000256" key="6">
    <source>
        <dbReference type="SAM" id="Phobius"/>
    </source>
</evidence>
<dbReference type="GO" id="GO:0003723">
    <property type="term" value="F:RNA binding"/>
    <property type="evidence" value="ECO:0007669"/>
    <property type="project" value="InterPro"/>
</dbReference>
<keyword evidence="2" id="KW-0689">Ribosomal protein</keyword>
<evidence type="ECO:0000256" key="3">
    <source>
        <dbReference type="ARBA" id="ARBA00023274"/>
    </source>
</evidence>
<keyword evidence="6" id="KW-1133">Transmembrane helix</keyword>
<evidence type="ECO:0000256" key="1">
    <source>
        <dbReference type="ARBA" id="ARBA00006592"/>
    </source>
</evidence>
<dbReference type="WBParaSite" id="DME_0000436301-mRNA-1">
    <property type="protein sequence ID" value="DME_0000436301-mRNA-1"/>
    <property type="gene ID" value="DME_0000436301"/>
</dbReference>
<evidence type="ECO:0000256" key="2">
    <source>
        <dbReference type="ARBA" id="ARBA00022980"/>
    </source>
</evidence>
<evidence type="ECO:0000259" key="7">
    <source>
        <dbReference type="Pfam" id="PF01929"/>
    </source>
</evidence>
<keyword evidence="6" id="KW-0472">Membrane</keyword>
<dbReference type="GO" id="GO:0022625">
    <property type="term" value="C:cytosolic large ribosomal subunit"/>
    <property type="evidence" value="ECO:0007669"/>
    <property type="project" value="TreeGrafter"/>
</dbReference>
<evidence type="ECO:0000256" key="4">
    <source>
        <dbReference type="ARBA" id="ARBA00035215"/>
    </source>
</evidence>
<sequence length="167" mass="19543">LNLTALINLLPIFVYYRLTALFLERKMVYKRMVEIGRIVYIANGANSGKLAAIVNVVDGNRALIDGPSSGVRRCVMNFKDLRLTKFRIPLRYDMRTKSVRKAYNEAKINEKWPKTQWAQKIAKRALRANMNDFDRFKLMRARQLRNRLVRIEMAKLRKKAKEAKVKA</sequence>
<keyword evidence="6" id="KW-0812">Transmembrane</keyword>
<dbReference type="InterPro" id="IPR008991">
    <property type="entry name" value="Translation_prot_SH3-like_sf"/>
</dbReference>
<protein>
    <recommendedName>
        <fullName evidence="4">Large ribosomal subunit protein eL14</fullName>
    </recommendedName>
    <alternativeName>
        <fullName evidence="5">60S ribosomal protein L14</fullName>
    </alternativeName>
</protein>
<dbReference type="Pfam" id="PF01929">
    <property type="entry name" value="Ribosomal_L14e"/>
    <property type="match status" value="1"/>
</dbReference>
<dbReference type="GO" id="GO:0042273">
    <property type="term" value="P:ribosomal large subunit biogenesis"/>
    <property type="evidence" value="ECO:0007669"/>
    <property type="project" value="TreeGrafter"/>
</dbReference>
<feature type="domain" description="Large ribosomal subunit protein eL14" evidence="7">
    <location>
        <begin position="73"/>
        <end position="146"/>
    </location>
</feature>
<feature type="transmembrane region" description="Helical" evidence="6">
    <location>
        <begin position="6"/>
        <end position="23"/>
    </location>
</feature>
<dbReference type="Gene3D" id="6.10.250.2270">
    <property type="match status" value="1"/>
</dbReference>
<evidence type="ECO:0000313" key="8">
    <source>
        <dbReference type="Proteomes" id="UP000038040"/>
    </source>
</evidence>
<dbReference type="PANTHER" id="PTHR11127">
    <property type="entry name" value="60S RIBOSOMAL PROTEIN L14"/>
    <property type="match status" value="1"/>
</dbReference>
<evidence type="ECO:0000256" key="5">
    <source>
        <dbReference type="ARBA" id="ARBA00035318"/>
    </source>
</evidence>
<dbReference type="InterPro" id="IPR002784">
    <property type="entry name" value="Ribosomal_eL14_dom"/>
</dbReference>
<dbReference type="SUPFAM" id="SSF50104">
    <property type="entry name" value="Translation proteins SH3-like domain"/>
    <property type="match status" value="1"/>
</dbReference>
<dbReference type="GO" id="GO:0006412">
    <property type="term" value="P:translation"/>
    <property type="evidence" value="ECO:0007669"/>
    <property type="project" value="InterPro"/>
</dbReference>
<dbReference type="CDD" id="cd23702">
    <property type="entry name" value="eL14"/>
    <property type="match status" value="1"/>
</dbReference>
<dbReference type="Gene3D" id="2.30.30.30">
    <property type="match status" value="1"/>
</dbReference>
<dbReference type="InterPro" id="IPR039660">
    <property type="entry name" value="Ribosomal_eL14"/>
</dbReference>
<proteinExistence type="inferred from homology"/>
<dbReference type="Proteomes" id="UP000038040">
    <property type="component" value="Unplaced"/>
</dbReference>
<dbReference type="GO" id="GO:0003735">
    <property type="term" value="F:structural constituent of ribosome"/>
    <property type="evidence" value="ECO:0007669"/>
    <property type="project" value="InterPro"/>
</dbReference>